<dbReference type="AlphaFoldDB" id="A0A9J7A187"/>
<dbReference type="EMBL" id="CP090569">
    <property type="protein sequence ID" value="USF88692.1"/>
    <property type="molecule type" value="Genomic_DNA"/>
</dbReference>
<evidence type="ECO:0000313" key="2">
    <source>
        <dbReference type="EMBL" id="USF88692.1"/>
    </source>
</evidence>
<organism evidence="2 3">
    <name type="scientific">Candidatus Endoriftia persephonae</name>
    <dbReference type="NCBI Taxonomy" id="393765"/>
    <lineage>
        <taxon>Bacteria</taxon>
        <taxon>Pseudomonadati</taxon>
        <taxon>Pseudomonadota</taxon>
        <taxon>Gammaproteobacteria</taxon>
        <taxon>Chromatiales</taxon>
        <taxon>Sedimenticolaceae</taxon>
        <taxon>Candidatus Endoriftia</taxon>
    </lineage>
</organism>
<dbReference type="KEGG" id="eps:L0Y14_05530"/>
<keyword evidence="3" id="KW-1185">Reference proteome</keyword>
<feature type="domain" description="Transposase IS204/IS1001/IS1096/IS1165 DDE" evidence="1">
    <location>
        <begin position="1"/>
        <end position="49"/>
    </location>
</feature>
<dbReference type="InterPro" id="IPR002560">
    <property type="entry name" value="Transposase_DDE"/>
</dbReference>
<gene>
    <name evidence="2" type="ORF">L0Y14_05530</name>
</gene>
<dbReference type="Pfam" id="PF01610">
    <property type="entry name" value="DDE_Tnp_ISL3"/>
    <property type="match status" value="1"/>
</dbReference>
<evidence type="ECO:0000259" key="1">
    <source>
        <dbReference type="Pfam" id="PF01610"/>
    </source>
</evidence>
<name>A0A9J7A187_9GAMM</name>
<reference evidence="2" key="1">
    <citation type="journal article" date="2022" name="Mol. Ecol. Resour.">
        <title>The complete and closed genome of the facultative generalist Candidatus Endoriftia persephone from deep-sea hydrothermal vents.</title>
        <authorList>
            <person name="de Oliveira A.L."/>
            <person name="Srivastava A."/>
            <person name="Espada-Hinojosa S."/>
            <person name="Bright M."/>
        </authorList>
    </citation>
    <scope>NUCLEOTIDE SEQUENCE</scope>
    <source>
        <strain evidence="2">Tica-EPR-9o50.N</strain>
    </source>
</reference>
<protein>
    <submittedName>
        <fullName evidence="2">Transposase</fullName>
    </submittedName>
</protein>
<dbReference type="RefSeq" id="WP_010086310.1">
    <property type="nucleotide sequence ID" value="NZ_CP090569.1"/>
</dbReference>
<dbReference type="Proteomes" id="UP001056649">
    <property type="component" value="Chromosome"/>
</dbReference>
<evidence type="ECO:0000313" key="3">
    <source>
        <dbReference type="Proteomes" id="UP001056649"/>
    </source>
</evidence>
<accession>A0A9J7A187</accession>
<proteinExistence type="predicted"/>
<sequence>MKKLATTIKGHLIGILNGFTLHLSNGCMEGINSLIQVAKARARGYRTFRSPIMVAY</sequence>